<sequence>MGRSRRTSRRPLAPRLQLCLSMASTASAISLADFQLISSSSVPLGCILAYNTPIVGCSSSDFTQGNTCSSSCERGLQLIEATISSVCDNVDVSSNSVLGQALSGDLVDLLCPTGKTTTAATTSLSSKSTTAAVVLTSKSETTTVTLGSFTVIPTPSTTSAVTETTKTETSTVTTEASTSSSTTSVDASPAAQTTSAAQTPAAETTSSSTKTTSSTHKAEATRGGGSPFDATVANSSPALSVRWTKQLLLAALCGLLLLR</sequence>
<dbReference type="AlphaFoldDB" id="A0AA38VMS2"/>
<organism evidence="3 4">
    <name type="scientific">Pleurostoma richardsiae</name>
    <dbReference type="NCBI Taxonomy" id="41990"/>
    <lineage>
        <taxon>Eukaryota</taxon>
        <taxon>Fungi</taxon>
        <taxon>Dikarya</taxon>
        <taxon>Ascomycota</taxon>
        <taxon>Pezizomycotina</taxon>
        <taxon>Sordariomycetes</taxon>
        <taxon>Sordariomycetidae</taxon>
        <taxon>Calosphaeriales</taxon>
        <taxon>Pleurostomataceae</taxon>
        <taxon>Pleurostoma</taxon>
    </lineage>
</organism>
<evidence type="ECO:0000256" key="1">
    <source>
        <dbReference type="SAM" id="MobiDB-lite"/>
    </source>
</evidence>
<protein>
    <submittedName>
        <fullName evidence="3">Uncharacterized protein</fullName>
    </submittedName>
</protein>
<comment type="caution">
    <text evidence="3">The sequence shown here is derived from an EMBL/GenBank/DDBJ whole genome shotgun (WGS) entry which is preliminary data.</text>
</comment>
<name>A0AA38VMS2_9PEZI</name>
<dbReference type="EMBL" id="JANBVO010000038">
    <property type="protein sequence ID" value="KAJ9136730.1"/>
    <property type="molecule type" value="Genomic_DNA"/>
</dbReference>
<evidence type="ECO:0000313" key="4">
    <source>
        <dbReference type="Proteomes" id="UP001174694"/>
    </source>
</evidence>
<keyword evidence="2" id="KW-0732">Signal</keyword>
<accession>A0AA38VMS2</accession>
<proteinExistence type="predicted"/>
<evidence type="ECO:0000313" key="3">
    <source>
        <dbReference type="EMBL" id="KAJ9136730.1"/>
    </source>
</evidence>
<feature type="signal peptide" evidence="2">
    <location>
        <begin position="1"/>
        <end position="28"/>
    </location>
</feature>
<evidence type="ECO:0000256" key="2">
    <source>
        <dbReference type="SAM" id="SignalP"/>
    </source>
</evidence>
<gene>
    <name evidence="3" type="ORF">NKR23_g9597</name>
</gene>
<dbReference type="Proteomes" id="UP001174694">
    <property type="component" value="Unassembled WGS sequence"/>
</dbReference>
<feature type="compositionally biased region" description="Low complexity" evidence="1">
    <location>
        <begin position="155"/>
        <end position="215"/>
    </location>
</feature>
<keyword evidence="4" id="KW-1185">Reference proteome</keyword>
<reference evidence="3" key="1">
    <citation type="submission" date="2022-07" db="EMBL/GenBank/DDBJ databases">
        <title>Fungi with potential for degradation of polypropylene.</title>
        <authorList>
            <person name="Gostincar C."/>
        </authorList>
    </citation>
    <scope>NUCLEOTIDE SEQUENCE</scope>
    <source>
        <strain evidence="3">EXF-13308</strain>
    </source>
</reference>
<feature type="chain" id="PRO_5041412859" evidence="2">
    <location>
        <begin position="29"/>
        <end position="259"/>
    </location>
</feature>
<feature type="region of interest" description="Disordered" evidence="1">
    <location>
        <begin position="155"/>
        <end position="229"/>
    </location>
</feature>